<evidence type="ECO:0000256" key="3">
    <source>
        <dbReference type="ARBA" id="ARBA00022833"/>
    </source>
</evidence>
<evidence type="ECO:0000256" key="1">
    <source>
        <dbReference type="ARBA" id="ARBA00005495"/>
    </source>
</evidence>
<sequence length="144" mass="15554">MTDIVERAGGCLCGAVRFRARHGGEVSLCHCSMCRRATGGPLFAVLCDGEAQFEEGSPVGVYHSSEQGERGFCQQCGSSLYFHHRGENFYAFTAGSFDDQGPMVLTSQIFIDDKPGFYALANDTPRYRKGPKSRASGEGEQPAG</sequence>
<proteinExistence type="inferred from homology"/>
<evidence type="ECO:0000256" key="2">
    <source>
        <dbReference type="ARBA" id="ARBA00022723"/>
    </source>
</evidence>
<evidence type="ECO:0000256" key="4">
    <source>
        <dbReference type="ARBA" id="ARBA00023239"/>
    </source>
</evidence>
<dbReference type="PANTHER" id="PTHR33337:SF40">
    <property type="entry name" value="CENP-V_GFA DOMAIN-CONTAINING PROTEIN-RELATED"/>
    <property type="match status" value="1"/>
</dbReference>
<keyword evidence="4" id="KW-0456">Lyase</keyword>
<dbReference type="InterPro" id="IPR006913">
    <property type="entry name" value="CENP-V/GFA"/>
</dbReference>
<organism evidence="7 8">
    <name type="scientific">Kushneria aurantia</name>
    <dbReference type="NCBI Taxonomy" id="504092"/>
    <lineage>
        <taxon>Bacteria</taxon>
        <taxon>Pseudomonadati</taxon>
        <taxon>Pseudomonadota</taxon>
        <taxon>Gammaproteobacteria</taxon>
        <taxon>Oceanospirillales</taxon>
        <taxon>Halomonadaceae</taxon>
        <taxon>Kushneria</taxon>
    </lineage>
</organism>
<evidence type="ECO:0000256" key="5">
    <source>
        <dbReference type="SAM" id="MobiDB-lite"/>
    </source>
</evidence>
<dbReference type="Gene3D" id="3.90.1590.10">
    <property type="entry name" value="glutathione-dependent formaldehyde- activating enzyme (gfa)"/>
    <property type="match status" value="1"/>
</dbReference>
<evidence type="ECO:0000313" key="8">
    <source>
        <dbReference type="Proteomes" id="UP001589814"/>
    </source>
</evidence>
<gene>
    <name evidence="7" type="ORF">ACFFHW_03220</name>
</gene>
<comment type="similarity">
    <text evidence="1">Belongs to the Gfa family.</text>
</comment>
<evidence type="ECO:0000259" key="6">
    <source>
        <dbReference type="PROSITE" id="PS51891"/>
    </source>
</evidence>
<keyword evidence="3" id="KW-0862">Zinc</keyword>
<dbReference type="Proteomes" id="UP001589814">
    <property type="component" value="Unassembled WGS sequence"/>
</dbReference>
<reference evidence="7 8" key="1">
    <citation type="submission" date="2024-09" db="EMBL/GenBank/DDBJ databases">
        <authorList>
            <person name="Sun Q."/>
            <person name="Mori K."/>
        </authorList>
    </citation>
    <scope>NUCLEOTIDE SEQUENCE [LARGE SCALE GENOMIC DNA]</scope>
    <source>
        <strain evidence="7 8">CCM 7415</strain>
    </source>
</reference>
<feature type="domain" description="CENP-V/GFA" evidence="6">
    <location>
        <begin position="7"/>
        <end position="119"/>
    </location>
</feature>
<dbReference type="SUPFAM" id="SSF51316">
    <property type="entry name" value="Mss4-like"/>
    <property type="match status" value="1"/>
</dbReference>
<dbReference type="Pfam" id="PF04828">
    <property type="entry name" value="GFA"/>
    <property type="match status" value="1"/>
</dbReference>
<dbReference type="EMBL" id="JBHLVX010000013">
    <property type="protein sequence ID" value="MFC0267019.1"/>
    <property type="molecule type" value="Genomic_DNA"/>
</dbReference>
<keyword evidence="8" id="KW-1185">Reference proteome</keyword>
<evidence type="ECO:0000313" key="7">
    <source>
        <dbReference type="EMBL" id="MFC0267019.1"/>
    </source>
</evidence>
<dbReference type="RefSeq" id="WP_019949857.1">
    <property type="nucleotide sequence ID" value="NZ_JBHLVX010000013.1"/>
</dbReference>
<dbReference type="PANTHER" id="PTHR33337">
    <property type="entry name" value="GFA DOMAIN-CONTAINING PROTEIN"/>
    <property type="match status" value="1"/>
</dbReference>
<protein>
    <submittedName>
        <fullName evidence="7">GFA family protein</fullName>
    </submittedName>
</protein>
<feature type="region of interest" description="Disordered" evidence="5">
    <location>
        <begin position="122"/>
        <end position="144"/>
    </location>
</feature>
<accession>A0ABV6G040</accession>
<keyword evidence="2" id="KW-0479">Metal-binding</keyword>
<name>A0ABV6G040_9GAMM</name>
<dbReference type="InterPro" id="IPR011057">
    <property type="entry name" value="Mss4-like_sf"/>
</dbReference>
<comment type="caution">
    <text evidence="7">The sequence shown here is derived from an EMBL/GenBank/DDBJ whole genome shotgun (WGS) entry which is preliminary data.</text>
</comment>
<dbReference type="PROSITE" id="PS51891">
    <property type="entry name" value="CENP_V_GFA"/>
    <property type="match status" value="1"/>
</dbReference>